<dbReference type="EMBL" id="JBBPFD010000003">
    <property type="protein sequence ID" value="KAK7933288.1"/>
    <property type="molecule type" value="Genomic_DNA"/>
</dbReference>
<proteinExistence type="predicted"/>
<evidence type="ECO:0000313" key="3">
    <source>
        <dbReference type="Proteomes" id="UP001460270"/>
    </source>
</evidence>
<dbReference type="Proteomes" id="UP001460270">
    <property type="component" value="Unassembled WGS sequence"/>
</dbReference>
<name>A0AAW0PRM0_9GOBI</name>
<comment type="caution">
    <text evidence="2">The sequence shown here is derived from an EMBL/GenBank/DDBJ whole genome shotgun (WGS) entry which is preliminary data.</text>
</comment>
<keyword evidence="3" id="KW-1185">Reference proteome</keyword>
<sequence>MKHRAEESAAVSAKEEACLLCQPHRSACLCASCPGATEQIRSPGALWFKKVRLRQPNSAPGPLLAFPTAPYHRATEKQPDRESHGDLNPQPTTGPGRHEQTREHSSAPLRG</sequence>
<organism evidence="2 3">
    <name type="scientific">Mugilogobius chulae</name>
    <name type="common">yellowstripe goby</name>
    <dbReference type="NCBI Taxonomy" id="88201"/>
    <lineage>
        <taxon>Eukaryota</taxon>
        <taxon>Metazoa</taxon>
        <taxon>Chordata</taxon>
        <taxon>Craniata</taxon>
        <taxon>Vertebrata</taxon>
        <taxon>Euteleostomi</taxon>
        <taxon>Actinopterygii</taxon>
        <taxon>Neopterygii</taxon>
        <taxon>Teleostei</taxon>
        <taxon>Neoteleostei</taxon>
        <taxon>Acanthomorphata</taxon>
        <taxon>Gobiaria</taxon>
        <taxon>Gobiiformes</taxon>
        <taxon>Gobioidei</taxon>
        <taxon>Gobiidae</taxon>
        <taxon>Gobionellinae</taxon>
        <taxon>Mugilogobius</taxon>
    </lineage>
</organism>
<feature type="compositionally biased region" description="Basic and acidic residues" evidence="1">
    <location>
        <begin position="96"/>
        <end position="105"/>
    </location>
</feature>
<feature type="region of interest" description="Disordered" evidence="1">
    <location>
        <begin position="56"/>
        <end position="111"/>
    </location>
</feature>
<protein>
    <submittedName>
        <fullName evidence="2">Uncharacterized protein</fullName>
    </submittedName>
</protein>
<reference evidence="3" key="1">
    <citation type="submission" date="2024-04" db="EMBL/GenBank/DDBJ databases">
        <title>Salinicola lusitanus LLJ914,a marine bacterium isolated from the Okinawa Trough.</title>
        <authorList>
            <person name="Li J."/>
        </authorList>
    </citation>
    <scope>NUCLEOTIDE SEQUENCE [LARGE SCALE GENOMIC DNA]</scope>
</reference>
<feature type="compositionally biased region" description="Basic and acidic residues" evidence="1">
    <location>
        <begin position="73"/>
        <end position="85"/>
    </location>
</feature>
<dbReference type="AlphaFoldDB" id="A0AAW0PRM0"/>
<evidence type="ECO:0000256" key="1">
    <source>
        <dbReference type="SAM" id="MobiDB-lite"/>
    </source>
</evidence>
<accession>A0AAW0PRM0</accession>
<evidence type="ECO:0000313" key="2">
    <source>
        <dbReference type="EMBL" id="KAK7933288.1"/>
    </source>
</evidence>
<gene>
    <name evidence="2" type="ORF">WMY93_004184</name>
</gene>